<name>A0AAD5U1Y9_9FUNG</name>
<dbReference type="Gene3D" id="1.20.120.550">
    <property type="entry name" value="Membrane associated eicosanoid/glutathione metabolism-like domain"/>
    <property type="match status" value="1"/>
</dbReference>
<feature type="coiled-coil region" evidence="5">
    <location>
        <begin position="506"/>
        <end position="533"/>
    </location>
</feature>
<evidence type="ECO:0000256" key="1">
    <source>
        <dbReference type="ARBA" id="ARBA00004370"/>
    </source>
</evidence>
<comment type="caution">
    <text evidence="6">The sequence shown here is derived from an EMBL/GenBank/DDBJ whole genome shotgun (WGS) entry which is preliminary data.</text>
</comment>
<evidence type="ECO:0000256" key="2">
    <source>
        <dbReference type="ARBA" id="ARBA00022692"/>
    </source>
</evidence>
<dbReference type="EMBL" id="JADGJW010000231">
    <property type="protein sequence ID" value="KAJ3221423.1"/>
    <property type="molecule type" value="Genomic_DNA"/>
</dbReference>
<dbReference type="InterPro" id="IPR023352">
    <property type="entry name" value="MAPEG-like_dom_sf"/>
</dbReference>
<dbReference type="SUPFAM" id="SSF161084">
    <property type="entry name" value="MAPEG domain-like"/>
    <property type="match status" value="1"/>
</dbReference>
<evidence type="ECO:0000313" key="6">
    <source>
        <dbReference type="EMBL" id="KAJ3221423.1"/>
    </source>
</evidence>
<evidence type="ECO:0000256" key="3">
    <source>
        <dbReference type="ARBA" id="ARBA00022989"/>
    </source>
</evidence>
<dbReference type="InterPro" id="IPR001129">
    <property type="entry name" value="Membr-assoc_MAPEG"/>
</dbReference>
<evidence type="ECO:0000256" key="4">
    <source>
        <dbReference type="ARBA" id="ARBA00023136"/>
    </source>
</evidence>
<accession>A0AAD5U1Y9</accession>
<proteinExistence type="predicted"/>
<organism evidence="6 7">
    <name type="scientific">Clydaea vesicula</name>
    <dbReference type="NCBI Taxonomy" id="447962"/>
    <lineage>
        <taxon>Eukaryota</taxon>
        <taxon>Fungi</taxon>
        <taxon>Fungi incertae sedis</taxon>
        <taxon>Chytridiomycota</taxon>
        <taxon>Chytridiomycota incertae sedis</taxon>
        <taxon>Chytridiomycetes</taxon>
        <taxon>Lobulomycetales</taxon>
        <taxon>Lobulomycetaceae</taxon>
        <taxon>Clydaea</taxon>
    </lineage>
</organism>
<gene>
    <name evidence="6" type="ORF">HK099_003545</name>
</gene>
<feature type="non-terminal residue" evidence="6">
    <location>
        <position position="636"/>
    </location>
</feature>
<protein>
    <submittedName>
        <fullName evidence="6">Uncharacterized protein</fullName>
    </submittedName>
</protein>
<evidence type="ECO:0000256" key="5">
    <source>
        <dbReference type="SAM" id="Coils"/>
    </source>
</evidence>
<comment type="subcellular location">
    <subcellularLocation>
        <location evidence="1">Membrane</location>
    </subcellularLocation>
</comment>
<dbReference type="AlphaFoldDB" id="A0AAD5U1Y9"/>
<dbReference type="Proteomes" id="UP001211065">
    <property type="component" value="Unassembled WGS sequence"/>
</dbReference>
<keyword evidence="3" id="KW-1133">Transmembrane helix</keyword>
<keyword evidence="4" id="KW-0472">Membrane</keyword>
<dbReference type="Pfam" id="PF01124">
    <property type="entry name" value="MAPEG"/>
    <property type="match status" value="1"/>
</dbReference>
<reference evidence="6" key="1">
    <citation type="submission" date="2020-05" db="EMBL/GenBank/DDBJ databases">
        <title>Phylogenomic resolution of chytrid fungi.</title>
        <authorList>
            <person name="Stajich J.E."/>
            <person name="Amses K."/>
            <person name="Simmons R."/>
            <person name="Seto K."/>
            <person name="Myers J."/>
            <person name="Bonds A."/>
            <person name="Quandt C.A."/>
            <person name="Barry K."/>
            <person name="Liu P."/>
            <person name="Grigoriev I."/>
            <person name="Longcore J.E."/>
            <person name="James T.Y."/>
        </authorList>
    </citation>
    <scope>NUCLEOTIDE SEQUENCE</scope>
    <source>
        <strain evidence="6">JEL0476</strain>
    </source>
</reference>
<dbReference type="GO" id="GO:0016020">
    <property type="term" value="C:membrane"/>
    <property type="evidence" value="ECO:0007669"/>
    <property type="project" value="UniProtKB-SubCell"/>
</dbReference>
<sequence length="636" mass="73262">MANQNKLNKGKLQILNNENSVTRNLENESRNKNVANLKLKTKNIFPYEFSCPSYPVSASEEVVSVNGYYTSNRPMINNKITLDKQTKFISRSIFTEGGIEIPCVKESISTSTQTEENFENISNPVNEHISEVNTSSFDIFDTSEKDNFDHEQKYLLLPPISQLRKPLKLPIRTVISAPLHCQKPSEENNSILCYRNNFNEKEIVKYNKFVDITPSENCDTENKSEHKDYLFNFTFSRPISCQNIQVAPIKDKTNVRKINELNHFDKGNGMDESDTEFVNLCKTENSTFSLIESEDSVESDLISDNLFSIVNLSSENSVTEVGLIKTECDENIKIGDWDFRTEIEASLDLGKSFSSTINEITETGYLSVDEPYEISNSKNCHEEIAVIPPYEELENSSHKSSYREDFKKVDSKYFSGDRKSLLTEDRKNGDGPKFDISFDCINHFQEHCQDSVPAETYESEDFARKDLDYSIYCPTSELSRPWSITFPPEDCSLYYRTKLSMENENSTSESNEIKLILERLNKLEEENKLLMEQVAKIPSLEAKIRRIKLKMDQQDDTFGRDDMGCGIYANKLNPKDWEEFNIYQRVHYNYLEDLNLITMLTLVSSVNHPILSAKLNFMYIFGRFLYGIGYTKYGPS</sequence>
<keyword evidence="2" id="KW-0812">Transmembrane</keyword>
<keyword evidence="5" id="KW-0175">Coiled coil</keyword>
<keyword evidence="7" id="KW-1185">Reference proteome</keyword>
<evidence type="ECO:0000313" key="7">
    <source>
        <dbReference type="Proteomes" id="UP001211065"/>
    </source>
</evidence>